<protein>
    <submittedName>
        <fullName evidence="1">Uncharacterized protein</fullName>
    </submittedName>
</protein>
<organism evidence="1">
    <name type="scientific">uncultured marine phage</name>
    <dbReference type="NCBI Taxonomy" id="707152"/>
    <lineage>
        <taxon>Viruses</taxon>
        <taxon>environmental samples</taxon>
    </lineage>
</organism>
<sequence length="126" mass="14857">MKHLKLYEEFNPFSNEAKRIRKEVTNDRAYYAMRGNIKSEDHEKGGDDQWKSTTYSFDLNNDNIEIGRTNYSYELVVYGHKDRDTDHILKVNGDEVKSPESSKEKLYNIVEDFYENSVRDSSKFIG</sequence>
<proteinExistence type="predicted"/>
<accession>A0A8D9FQ42</accession>
<reference evidence="1" key="1">
    <citation type="submission" date="2021-06" db="EMBL/GenBank/DDBJ databases">
        <authorList>
            <person name="Gannon L."/>
            <person name="Redgwell R T."/>
            <person name="Michniewski S."/>
            <person name="Harrison D C."/>
            <person name="Millard A."/>
        </authorList>
    </citation>
    <scope>NUCLEOTIDE SEQUENCE</scope>
</reference>
<name>A0A8D9FQ42_9VIRU</name>
<evidence type="ECO:0000313" key="1">
    <source>
        <dbReference type="EMBL" id="CAG7580203.1"/>
    </source>
</evidence>
<dbReference type="EMBL" id="OU342829">
    <property type="protein sequence ID" value="CAG7580203.1"/>
    <property type="molecule type" value="Genomic_DNA"/>
</dbReference>
<gene>
    <name evidence="1" type="ORF">SLAVMIC_00298</name>
</gene>